<reference evidence="2" key="3">
    <citation type="submission" date="2025-09" db="UniProtKB">
        <authorList>
            <consortium name="Ensembl"/>
        </authorList>
    </citation>
    <scope>IDENTIFICATION</scope>
</reference>
<dbReference type="GO" id="GO:0098887">
    <property type="term" value="P:neurotransmitter receptor transport, endosome to postsynaptic membrane"/>
    <property type="evidence" value="ECO:0007669"/>
    <property type="project" value="TreeGrafter"/>
</dbReference>
<dbReference type="GO" id="GO:0019901">
    <property type="term" value="F:protein kinase binding"/>
    <property type="evidence" value="ECO:0007669"/>
    <property type="project" value="TreeGrafter"/>
</dbReference>
<protein>
    <recommendedName>
        <fullName evidence="4">Leucine rich repeat containing 7</fullName>
    </recommendedName>
</protein>
<dbReference type="GO" id="GO:0045197">
    <property type="term" value="P:establishment or maintenance of epithelial cell apical/basal polarity"/>
    <property type="evidence" value="ECO:0007669"/>
    <property type="project" value="TreeGrafter"/>
</dbReference>
<sequence>MFCPSRLAQSFPKPIDSKPLLSQRETPPSGTLQQRGDRRPLSEPFDWAEAPHYDNTGFDAEESPLDSAPSGGSQGNPPLGSKPRSQSTHGRRPLLRQDRIVGVPLELDTQTLPFHSNQRSTPDNDPQSSGPPPPNPWQNWTRTPSPLEDRTAFPSKLDLTPTSSPNPDRKDMDSRLEQGAGPLPGSWTYHDNQGEPNRKDQLTVTGGNKVTVVMSKSSDRLSPMMKETRSKFKKSQSIDEIDIGSYKVYSIPMDSYSSSIEQQTSLDRPELPGCMEQTSMARSQSAPMLDDELGFSAHVAGNPNQLGQNQKPAVPQKAYHFDQNYNPQVIFNVTIDRRVPPPFPNTPDYVNHSSKTLPKELVSPRYRAYPPLEMFSFPQSPITQDGLPSSQAQQPVPSQRSRPGFLRRADSLVSSTELALFRRVHEAQQEVDPPLYGRALAYSTPMEHNMADQSQMMHNKRNGRYDDDYPTYQEQKKPMIGYPTKSLTQRRPLSARSYSTETYGASQARPVSARPTMAALLEKMPPDYTLATCPEKPSEDTIKVRPVVPQKPEDITSKMPADWRQQLLRHIEAKRLDRSGVLKHNTLTLGMLCQGGGHGQGRSSTLNFNLYNNTKHEPPTPSQQSAMLDNDQEMGSGSNQWVPYSLGRRDVPPDNLMKKVRAAASPLNVYILSPFSCVFSVLIQPVVMTTHTNPRPQSARCLLQTKGQKSTDGFQEQLCVRIEKNPGLGFSISGGISGQGNPFKPSDMVRPDPALPANHSLLSFTSEELSVHHLT</sequence>
<dbReference type="InParanoid" id="A0A673C9A8"/>
<dbReference type="GO" id="GO:0043113">
    <property type="term" value="P:receptor clustering"/>
    <property type="evidence" value="ECO:0007669"/>
    <property type="project" value="TreeGrafter"/>
</dbReference>
<dbReference type="GO" id="GO:0016323">
    <property type="term" value="C:basolateral plasma membrane"/>
    <property type="evidence" value="ECO:0007669"/>
    <property type="project" value="TreeGrafter"/>
</dbReference>
<reference evidence="2" key="1">
    <citation type="submission" date="2019-06" db="EMBL/GenBank/DDBJ databases">
        <authorList>
            <consortium name="Wellcome Sanger Institute Data Sharing"/>
        </authorList>
    </citation>
    <scope>NUCLEOTIDE SEQUENCE [LARGE SCALE GENOMIC DNA]</scope>
</reference>
<dbReference type="GO" id="GO:0098609">
    <property type="term" value="P:cell-cell adhesion"/>
    <property type="evidence" value="ECO:0007669"/>
    <property type="project" value="TreeGrafter"/>
</dbReference>
<feature type="compositionally biased region" description="Low complexity" evidence="1">
    <location>
        <begin position="388"/>
        <end position="403"/>
    </location>
</feature>
<dbReference type="InterPro" id="IPR050614">
    <property type="entry name" value="Synaptic_Scaffolding_LAP-MAGUK"/>
</dbReference>
<evidence type="ECO:0000313" key="2">
    <source>
        <dbReference type="Ensembl" id="ENSSORP00005049844.1"/>
    </source>
</evidence>
<dbReference type="GO" id="GO:0098968">
    <property type="term" value="P:neurotransmitter receptor transport postsynaptic membrane to endosome"/>
    <property type="evidence" value="ECO:0007669"/>
    <property type="project" value="TreeGrafter"/>
</dbReference>
<dbReference type="GO" id="GO:0005912">
    <property type="term" value="C:adherens junction"/>
    <property type="evidence" value="ECO:0007669"/>
    <property type="project" value="TreeGrafter"/>
</dbReference>
<dbReference type="PANTHER" id="PTHR23119:SF48">
    <property type="entry name" value="LEUCINE-RICH REPEAT-CONTAINING PROTEIN 7"/>
    <property type="match status" value="1"/>
</dbReference>
<evidence type="ECO:0008006" key="4">
    <source>
        <dbReference type="Google" id="ProtNLM"/>
    </source>
</evidence>
<feature type="compositionally biased region" description="Polar residues" evidence="1">
    <location>
        <begin position="377"/>
        <end position="387"/>
    </location>
</feature>
<keyword evidence="3" id="KW-1185">Reference proteome</keyword>
<evidence type="ECO:0000313" key="3">
    <source>
        <dbReference type="Proteomes" id="UP000472271"/>
    </source>
</evidence>
<reference evidence="2" key="2">
    <citation type="submission" date="2025-08" db="UniProtKB">
        <authorList>
            <consortium name="Ensembl"/>
        </authorList>
    </citation>
    <scope>IDENTIFICATION</scope>
</reference>
<accession>A0A673C9A8</accession>
<dbReference type="PANTHER" id="PTHR23119">
    <property type="entry name" value="DISCS LARGE"/>
    <property type="match status" value="1"/>
</dbReference>
<feature type="region of interest" description="Disordered" evidence="1">
    <location>
        <begin position="1"/>
        <end position="205"/>
    </location>
</feature>
<dbReference type="Ensembl" id="ENSSORT00005051047.1">
    <property type="protein sequence ID" value="ENSSORP00005049844.1"/>
    <property type="gene ID" value="ENSSORG00005022615.1"/>
</dbReference>
<feature type="compositionally biased region" description="Polar residues" evidence="1">
    <location>
        <begin position="108"/>
        <end position="121"/>
    </location>
</feature>
<dbReference type="GO" id="GO:0045211">
    <property type="term" value="C:postsynaptic membrane"/>
    <property type="evidence" value="ECO:0007669"/>
    <property type="project" value="TreeGrafter"/>
</dbReference>
<dbReference type="AlphaFoldDB" id="A0A673C9A8"/>
<organism evidence="2 3">
    <name type="scientific">Sphaeramia orbicularis</name>
    <name type="common">orbiculate cardinalfish</name>
    <dbReference type="NCBI Taxonomy" id="375764"/>
    <lineage>
        <taxon>Eukaryota</taxon>
        <taxon>Metazoa</taxon>
        <taxon>Chordata</taxon>
        <taxon>Craniata</taxon>
        <taxon>Vertebrata</taxon>
        <taxon>Euteleostomi</taxon>
        <taxon>Actinopterygii</taxon>
        <taxon>Neopterygii</taxon>
        <taxon>Teleostei</taxon>
        <taxon>Neoteleostei</taxon>
        <taxon>Acanthomorphata</taxon>
        <taxon>Gobiaria</taxon>
        <taxon>Kurtiformes</taxon>
        <taxon>Apogonoidei</taxon>
        <taxon>Apogonidae</taxon>
        <taxon>Apogoninae</taxon>
        <taxon>Sphaeramia</taxon>
    </lineage>
</organism>
<proteinExistence type="predicted"/>
<dbReference type="GO" id="GO:0014069">
    <property type="term" value="C:postsynaptic density"/>
    <property type="evidence" value="ECO:0007669"/>
    <property type="project" value="TreeGrafter"/>
</dbReference>
<feature type="compositionally biased region" description="Polar residues" evidence="1">
    <location>
        <begin position="23"/>
        <end position="34"/>
    </location>
</feature>
<feature type="region of interest" description="Disordered" evidence="1">
    <location>
        <begin position="377"/>
        <end position="405"/>
    </location>
</feature>
<name>A0A673C9A8_9TELE</name>
<evidence type="ECO:0000256" key="1">
    <source>
        <dbReference type="SAM" id="MobiDB-lite"/>
    </source>
</evidence>
<feature type="compositionally biased region" description="Basic and acidic residues" evidence="1">
    <location>
        <begin position="167"/>
        <end position="176"/>
    </location>
</feature>
<dbReference type="Proteomes" id="UP000472271">
    <property type="component" value="Chromosome 4"/>
</dbReference>
<feature type="compositionally biased region" description="Basic and acidic residues" evidence="1">
    <location>
        <begin position="192"/>
        <end position="201"/>
    </location>
</feature>